<dbReference type="Proteomes" id="UP000231194">
    <property type="component" value="Unassembled WGS sequence"/>
</dbReference>
<dbReference type="InterPro" id="IPR029471">
    <property type="entry name" value="HNH_5"/>
</dbReference>
<dbReference type="AlphaFoldDB" id="A0A2M8R6K2"/>
<dbReference type="EMBL" id="PGVG01000017">
    <property type="protein sequence ID" value="PJG53427.1"/>
    <property type="molecule type" value="Genomic_DNA"/>
</dbReference>
<evidence type="ECO:0000259" key="1">
    <source>
        <dbReference type="Pfam" id="PF14279"/>
    </source>
</evidence>
<feature type="domain" description="HNH endonuclease 5" evidence="1">
    <location>
        <begin position="14"/>
        <end position="53"/>
    </location>
</feature>
<gene>
    <name evidence="2" type="ORF">CVM73_21245</name>
</gene>
<comment type="caution">
    <text evidence="2">The sequence shown here is derived from an EMBL/GenBank/DDBJ whole genome shotgun (WGS) entry which is preliminary data.</text>
</comment>
<dbReference type="OrthoDB" id="7541272at2"/>
<name>A0A2M8R6K2_9BRAD</name>
<sequence>MPRGPHHYESKGACIYCGARDQSLTDEHIVPYSLGGSHVIRRASCLGCADMTKRFEQKVARDLWGDARTAYNAPTRRKRERRSHIAVADPDDRSRVLSIPATEYPAGFVFYQMGKAGLLQGLPEQLDLSAAWRLVVVSDDKRRAEYHERHPGKLALQFRHVPDAFGRLLCKIAYCQVLTALDPGDFRPICLPFITGARTNLSFVVGSSEGKPEPENGYSLSTMAFGSGSKLMLIAQVRLYANTSAPTYHVVVGDVSGRYDVGRVVEKLGPQDEIPPTSRPWFPDILPLPFWTSR</sequence>
<organism evidence="2 3">
    <name type="scientific">Bradyrhizobium forestalis</name>
    <dbReference type="NCBI Taxonomy" id="1419263"/>
    <lineage>
        <taxon>Bacteria</taxon>
        <taxon>Pseudomonadati</taxon>
        <taxon>Pseudomonadota</taxon>
        <taxon>Alphaproteobacteria</taxon>
        <taxon>Hyphomicrobiales</taxon>
        <taxon>Nitrobacteraceae</taxon>
        <taxon>Bradyrhizobium</taxon>
    </lineage>
</organism>
<protein>
    <recommendedName>
        <fullName evidence="1">HNH endonuclease 5 domain-containing protein</fullName>
    </recommendedName>
</protein>
<evidence type="ECO:0000313" key="2">
    <source>
        <dbReference type="EMBL" id="PJG53427.1"/>
    </source>
</evidence>
<dbReference type="Pfam" id="PF14279">
    <property type="entry name" value="HNH_5"/>
    <property type="match status" value="1"/>
</dbReference>
<proteinExistence type="predicted"/>
<keyword evidence="3" id="KW-1185">Reference proteome</keyword>
<evidence type="ECO:0000313" key="3">
    <source>
        <dbReference type="Proteomes" id="UP000231194"/>
    </source>
</evidence>
<accession>A0A2M8R6K2</accession>
<reference evidence="2 3" key="1">
    <citation type="submission" date="2017-11" db="EMBL/GenBank/DDBJ databases">
        <title>Bradyrhizobium forestalis sp. nov., an efficient nitrogen-fixing bacterium isolated from nodules of forest legume species in the Amazon.</title>
        <authorList>
            <person name="Costa E.M."/>
            <person name="Guimaraes A."/>
            <person name="Carvalho T.S."/>
            <person name="Rodrigues T.L."/>
            <person name="Ribeiro P.R.A."/>
            <person name="Lebbe L."/>
            <person name="Willems A."/>
            <person name="Moreira F.M.S."/>
        </authorList>
    </citation>
    <scope>NUCLEOTIDE SEQUENCE [LARGE SCALE GENOMIC DNA]</scope>
    <source>
        <strain evidence="2 3">INPA54B</strain>
    </source>
</reference>